<dbReference type="Proteomes" id="UP000465778">
    <property type="component" value="Unassembled WGS sequence"/>
</dbReference>
<accession>A0A800MUW0</accession>
<protein>
    <recommendedName>
        <fullName evidence="1">Glyoxalase-like domain-containing protein</fullName>
    </recommendedName>
</protein>
<reference evidence="2 3" key="1">
    <citation type="journal article" date="2020" name="G3 (Bethesda)">
        <title>Whole Genome Sequencing and Comparative Genomics of Two Nematicidal Bacillus Strains Reveals a Wide Range of Possible Virulence Factors.</title>
        <authorList>
            <person name="Susic N."/>
            <person name="Janezic S."/>
            <person name="Rupnik M."/>
            <person name="Geric Stare B."/>
        </authorList>
    </citation>
    <scope>NUCLEOTIDE SEQUENCE [LARGE SCALE GENOMIC DNA]</scope>
    <source>
        <strain evidence="2 3">I-1582</strain>
    </source>
</reference>
<organism evidence="2 3">
    <name type="scientific">Cytobacillus firmus</name>
    <name type="common">Bacillus firmus</name>
    <dbReference type="NCBI Taxonomy" id="1399"/>
    <lineage>
        <taxon>Bacteria</taxon>
        <taxon>Bacillati</taxon>
        <taxon>Bacillota</taxon>
        <taxon>Bacilli</taxon>
        <taxon>Bacillales</taxon>
        <taxon>Bacillaceae</taxon>
        <taxon>Cytobacillus</taxon>
    </lineage>
</organism>
<feature type="domain" description="Glyoxalase-like" evidence="1">
    <location>
        <begin position="5"/>
        <end position="192"/>
    </location>
</feature>
<evidence type="ECO:0000313" key="2">
    <source>
        <dbReference type="EMBL" id="KAF0822916.1"/>
    </source>
</evidence>
<evidence type="ECO:0000313" key="3">
    <source>
        <dbReference type="Proteomes" id="UP000465778"/>
    </source>
</evidence>
<name>A0A800MUW0_CYTFI</name>
<dbReference type="InterPro" id="IPR025870">
    <property type="entry name" value="Glyoxalase-like_dom"/>
</dbReference>
<dbReference type="SUPFAM" id="SSF54593">
    <property type="entry name" value="Glyoxalase/Bleomycin resistance protein/Dihydroxybiphenyl dioxygenase"/>
    <property type="match status" value="1"/>
</dbReference>
<dbReference type="EMBL" id="VDEM01000043">
    <property type="protein sequence ID" value="KAF0822916.1"/>
    <property type="molecule type" value="Genomic_DNA"/>
</dbReference>
<evidence type="ECO:0000259" key="1">
    <source>
        <dbReference type="Pfam" id="PF13468"/>
    </source>
</evidence>
<dbReference type="PANTHER" id="PTHR40265">
    <property type="entry name" value="BLL2707 PROTEIN"/>
    <property type="match status" value="1"/>
</dbReference>
<dbReference type="PANTHER" id="PTHR40265:SF1">
    <property type="entry name" value="GLYOXALASE-LIKE DOMAIN-CONTAINING PROTEIN"/>
    <property type="match status" value="1"/>
</dbReference>
<gene>
    <name evidence="2" type="ORF">KIS1582_3321</name>
</gene>
<proteinExistence type="predicted"/>
<dbReference type="Gene3D" id="3.10.180.10">
    <property type="entry name" value="2,3-Dihydroxybiphenyl 1,2-Dioxygenase, domain 1"/>
    <property type="match status" value="1"/>
</dbReference>
<dbReference type="InterPro" id="IPR029068">
    <property type="entry name" value="Glyas_Bleomycin-R_OHBP_Dase"/>
</dbReference>
<dbReference type="AlphaFoldDB" id="A0A800MUW0"/>
<comment type="caution">
    <text evidence="2">The sequence shown here is derived from an EMBL/GenBank/DDBJ whole genome shotgun (WGS) entry which is preliminary data.</text>
</comment>
<dbReference type="Pfam" id="PF13468">
    <property type="entry name" value="Glyoxalase_3"/>
    <property type="match status" value="1"/>
</dbReference>
<sequence length="264" mass="29761">MNIMLDHIVHFIKAEPAAAAAAWREHGYKAIPGGSHENWGTYNSLLYIGHSYLEFLSIEKNHIASRTDNPLIKQLTEEIRLGEGIGQICFRTNNIEELQGELTGKGFETLPIFDGSRKRADGSILSWKMLFLKENPDFKYPFFIDWGMEDDIRFEELRRLGLIDEKLAAKKIAAVYIASKDCEKSAAAWQEIIPASKADVYISSDGKEKRAAILIGSVNIIFCQPLYGDGRAMEVLRKRGEKPFAVQVAPGLEKELSLFEGLYF</sequence>
<dbReference type="RefSeq" id="WP_159345784.1">
    <property type="nucleotide sequence ID" value="NZ_JBALOT010000035.1"/>
</dbReference>
<dbReference type="OrthoDB" id="9111355at2"/>